<evidence type="ECO:0000256" key="3">
    <source>
        <dbReference type="ARBA" id="ARBA00008178"/>
    </source>
</evidence>
<dbReference type="SUPFAM" id="SSF51735">
    <property type="entry name" value="NAD(P)-binding Rossmann-fold domains"/>
    <property type="match status" value="1"/>
</dbReference>
<reference evidence="9" key="1">
    <citation type="journal article" date="2020" name="mSystems">
        <title>Genome- and Community-Level Interaction Insights into Carbon Utilization and Element Cycling Functions of Hydrothermarchaeota in Hydrothermal Sediment.</title>
        <authorList>
            <person name="Zhou Z."/>
            <person name="Liu Y."/>
            <person name="Xu W."/>
            <person name="Pan J."/>
            <person name="Luo Z.H."/>
            <person name="Li M."/>
        </authorList>
    </citation>
    <scope>NUCLEOTIDE SEQUENCE [LARGE SCALE GENOMIC DNA]</scope>
    <source>
        <strain evidence="9">SpSt-222</strain>
    </source>
</reference>
<comment type="caution">
    <text evidence="9">The sequence shown here is derived from an EMBL/GenBank/DDBJ whole genome shotgun (WGS) entry which is preliminary data.</text>
</comment>
<dbReference type="GO" id="GO:0008460">
    <property type="term" value="F:dTDP-glucose 4,6-dehydratase activity"/>
    <property type="evidence" value="ECO:0007669"/>
    <property type="project" value="UniProtKB-EC"/>
</dbReference>
<evidence type="ECO:0000256" key="1">
    <source>
        <dbReference type="ARBA" id="ARBA00001539"/>
    </source>
</evidence>
<evidence type="ECO:0000256" key="2">
    <source>
        <dbReference type="ARBA" id="ARBA00001911"/>
    </source>
</evidence>
<dbReference type="Gene3D" id="3.90.25.10">
    <property type="entry name" value="UDP-galactose 4-epimerase, domain 1"/>
    <property type="match status" value="1"/>
</dbReference>
<evidence type="ECO:0000256" key="4">
    <source>
        <dbReference type="ARBA" id="ARBA00011990"/>
    </source>
</evidence>
<sequence>MSTAPFRRVLVTGGAGFIGSHFVRLALACGIPEIVILDKLTYAGSLLNLEGVLDDPRVRFLQGDIADPDAVAEAMTGCDAVVNFAAETHVDRSLLEPAAFVQTNVWGTMVLLEHATRARVSRFLHVSTDEVYGEVLIGAAKEDDPLRPRNPYAASKTAAEHFAFAYWASYGLPVLVTRGCNTYGPYQHPEKFIPLAITNLLSGQPIPIYGDGLQERDWLYVDDHCRAIWVVLLHGEPGQVYNIGASEHRPNLAVARALVELLGADPAAIVHVADRPGHDRRYAVDWSRLAALGWRPRISFAEGLAKTVAWYCERQDWWRARRDDAFAAYYARNYEGRTSVLRSS</sequence>
<keyword evidence="6 7" id="KW-0456">Lyase</keyword>
<dbReference type="PANTHER" id="PTHR43000">
    <property type="entry name" value="DTDP-D-GLUCOSE 4,6-DEHYDRATASE-RELATED"/>
    <property type="match status" value="1"/>
</dbReference>
<dbReference type="EMBL" id="DSJL01000007">
    <property type="protein sequence ID" value="HEF64627.1"/>
    <property type="molecule type" value="Genomic_DNA"/>
</dbReference>
<dbReference type="InterPro" id="IPR016040">
    <property type="entry name" value="NAD(P)-bd_dom"/>
</dbReference>
<accession>A0A7C2BDV5</accession>
<protein>
    <recommendedName>
        <fullName evidence="4 7">dTDP-glucose 4,6-dehydratase</fullName>
        <ecNumber evidence="4 7">4.2.1.46</ecNumber>
    </recommendedName>
</protein>
<evidence type="ECO:0000256" key="5">
    <source>
        <dbReference type="ARBA" id="ARBA00023027"/>
    </source>
</evidence>
<dbReference type="CDD" id="cd05246">
    <property type="entry name" value="dTDP_GD_SDR_e"/>
    <property type="match status" value="1"/>
</dbReference>
<dbReference type="NCBIfam" id="TIGR01181">
    <property type="entry name" value="dTDP_gluc_dehyt"/>
    <property type="match status" value="1"/>
</dbReference>
<gene>
    <name evidence="9" type="primary">rfbB</name>
    <name evidence="9" type="ORF">ENP47_03345</name>
</gene>
<comment type="similarity">
    <text evidence="3 7">Belongs to the NAD(P)-dependent epimerase/dehydratase family. dTDP-glucose dehydratase subfamily.</text>
</comment>
<dbReference type="GO" id="GO:0009225">
    <property type="term" value="P:nucleotide-sugar metabolic process"/>
    <property type="evidence" value="ECO:0007669"/>
    <property type="project" value="InterPro"/>
</dbReference>
<proteinExistence type="inferred from homology"/>
<evidence type="ECO:0000313" key="9">
    <source>
        <dbReference type="EMBL" id="HEF64627.1"/>
    </source>
</evidence>
<dbReference type="AlphaFoldDB" id="A0A7C2BDV5"/>
<dbReference type="InterPro" id="IPR036291">
    <property type="entry name" value="NAD(P)-bd_dom_sf"/>
</dbReference>
<dbReference type="Gene3D" id="3.40.50.720">
    <property type="entry name" value="NAD(P)-binding Rossmann-like Domain"/>
    <property type="match status" value="1"/>
</dbReference>
<keyword evidence="5" id="KW-0520">NAD</keyword>
<dbReference type="EC" id="4.2.1.46" evidence="4 7"/>
<comment type="catalytic activity">
    <reaction evidence="1 7">
        <text>dTDP-alpha-D-glucose = dTDP-4-dehydro-6-deoxy-alpha-D-glucose + H2O</text>
        <dbReference type="Rhea" id="RHEA:17221"/>
        <dbReference type="ChEBI" id="CHEBI:15377"/>
        <dbReference type="ChEBI" id="CHEBI:57477"/>
        <dbReference type="ChEBI" id="CHEBI:57649"/>
        <dbReference type="EC" id="4.2.1.46"/>
    </reaction>
</comment>
<comment type="cofactor">
    <cofactor evidence="2 7">
        <name>NAD(+)</name>
        <dbReference type="ChEBI" id="CHEBI:57540"/>
    </cofactor>
</comment>
<organism evidence="9">
    <name type="scientific">Thermomicrobium roseum</name>
    <dbReference type="NCBI Taxonomy" id="500"/>
    <lineage>
        <taxon>Bacteria</taxon>
        <taxon>Pseudomonadati</taxon>
        <taxon>Thermomicrobiota</taxon>
        <taxon>Thermomicrobia</taxon>
        <taxon>Thermomicrobiales</taxon>
        <taxon>Thermomicrobiaceae</taxon>
        <taxon>Thermomicrobium</taxon>
    </lineage>
</organism>
<feature type="domain" description="NAD(P)-binding" evidence="8">
    <location>
        <begin position="10"/>
        <end position="307"/>
    </location>
</feature>
<evidence type="ECO:0000256" key="7">
    <source>
        <dbReference type="RuleBase" id="RU004473"/>
    </source>
</evidence>
<dbReference type="Pfam" id="PF16363">
    <property type="entry name" value="GDP_Man_Dehyd"/>
    <property type="match status" value="1"/>
</dbReference>
<name>A0A7C2BDV5_THERO</name>
<dbReference type="InterPro" id="IPR005888">
    <property type="entry name" value="dTDP_Gluc_deHydtase"/>
</dbReference>
<evidence type="ECO:0000259" key="8">
    <source>
        <dbReference type="Pfam" id="PF16363"/>
    </source>
</evidence>
<evidence type="ECO:0000256" key="6">
    <source>
        <dbReference type="ARBA" id="ARBA00023239"/>
    </source>
</evidence>